<name>A0A6C1KTD8_XANAU</name>
<dbReference type="RefSeq" id="WP_138400305.1">
    <property type="nucleotide sequence ID" value="NZ_JBAFVI010000003.1"/>
</dbReference>
<keyword evidence="2" id="KW-0808">Transferase</keyword>
<dbReference type="GO" id="GO:0016740">
    <property type="term" value="F:transferase activity"/>
    <property type="evidence" value="ECO:0007669"/>
    <property type="project" value="UniProtKB-KW"/>
</dbReference>
<evidence type="ECO:0000313" key="3">
    <source>
        <dbReference type="Proteomes" id="UP000305131"/>
    </source>
</evidence>
<dbReference type="Gene3D" id="3.90.1200.10">
    <property type="match status" value="1"/>
</dbReference>
<dbReference type="Proteomes" id="UP000305131">
    <property type="component" value="Unassembled WGS sequence"/>
</dbReference>
<sequence>MSTHDSSTSGVSAYGFDVAALDAHLKAHIGGLEGAPQLQPISGGQSNPTFFVTYANRALVLRKQPPGELLPSAHAVDREFRIMRALADTPVPVPPALLLCEDKSVIGTLFYVMDKVEGRVFHDCTLPGVSPAERGAMYAAMAQTLAALHNVDFTAAGLADFGRPGNYFGRQIARWTRQWELSKTREDANIDRLVAWLPAHVPADDTTRIAHGDYRMGNLMFHPTRPEVVAVLDWELSTLGHPLADLAHCAMAWVSRPEEYGGIAGLDLDALDIPTRADFVAQYEAAATHGLTLTDFHMAFALFRWAVIFEGIAARAKAGNAAAEGAAETGALAAAFAQRAAEFT</sequence>
<dbReference type="PANTHER" id="PTHR47829:SF3">
    <property type="entry name" value="AMINOGLYCOSIDE PHOSPHOTRANSFERASE DOMAIN-CONTAINING PROTEIN"/>
    <property type="match status" value="1"/>
</dbReference>
<dbReference type="InterPro" id="IPR002575">
    <property type="entry name" value="Aminoglycoside_PTrfase"/>
</dbReference>
<accession>A0A6C1KTD8</accession>
<dbReference type="OrthoDB" id="3806873at2"/>
<dbReference type="Gene3D" id="3.30.200.20">
    <property type="entry name" value="Phosphorylase Kinase, domain 1"/>
    <property type="match status" value="1"/>
</dbReference>
<dbReference type="InterPro" id="IPR041726">
    <property type="entry name" value="ACAD10_11_N"/>
</dbReference>
<dbReference type="InterPro" id="IPR011009">
    <property type="entry name" value="Kinase-like_dom_sf"/>
</dbReference>
<dbReference type="InterPro" id="IPR052898">
    <property type="entry name" value="ACAD10-like"/>
</dbReference>
<dbReference type="PANTHER" id="PTHR47829">
    <property type="entry name" value="HYDROLASE, PUTATIVE (AFU_ORTHOLOGUE AFUA_1G12880)-RELATED"/>
    <property type="match status" value="1"/>
</dbReference>
<dbReference type="EMBL" id="VAUP01000031">
    <property type="protein sequence ID" value="TLX42163.1"/>
    <property type="molecule type" value="Genomic_DNA"/>
</dbReference>
<protein>
    <submittedName>
        <fullName evidence="2">Phosphotransferase family protein</fullName>
    </submittedName>
</protein>
<organism evidence="2 3">
    <name type="scientific">Xanthobacter autotrophicus</name>
    <dbReference type="NCBI Taxonomy" id="280"/>
    <lineage>
        <taxon>Bacteria</taxon>
        <taxon>Pseudomonadati</taxon>
        <taxon>Pseudomonadota</taxon>
        <taxon>Alphaproteobacteria</taxon>
        <taxon>Hyphomicrobiales</taxon>
        <taxon>Xanthobacteraceae</taxon>
        <taxon>Xanthobacter</taxon>
    </lineage>
</organism>
<reference evidence="2 3" key="1">
    <citation type="submission" date="2019-05" db="EMBL/GenBank/DDBJ databases">
        <authorList>
            <person name="Zhou X."/>
        </authorList>
    </citation>
    <scope>NUCLEOTIDE SEQUENCE [LARGE SCALE GENOMIC DNA]</scope>
    <source>
        <strain evidence="2 3">DSM 432</strain>
    </source>
</reference>
<gene>
    <name evidence="2" type="ORF">FBQ73_15040</name>
</gene>
<dbReference type="SUPFAM" id="SSF56112">
    <property type="entry name" value="Protein kinase-like (PK-like)"/>
    <property type="match status" value="1"/>
</dbReference>
<dbReference type="GeneID" id="95774767"/>
<dbReference type="AlphaFoldDB" id="A0A6C1KTD8"/>
<comment type="caution">
    <text evidence="2">The sequence shown here is derived from an EMBL/GenBank/DDBJ whole genome shotgun (WGS) entry which is preliminary data.</text>
</comment>
<dbReference type="Pfam" id="PF01636">
    <property type="entry name" value="APH"/>
    <property type="match status" value="1"/>
</dbReference>
<dbReference type="CDD" id="cd05154">
    <property type="entry name" value="ACAD10_11_N-like"/>
    <property type="match status" value="1"/>
</dbReference>
<feature type="domain" description="Aminoglycoside phosphotransferase" evidence="1">
    <location>
        <begin position="38"/>
        <end position="258"/>
    </location>
</feature>
<proteinExistence type="predicted"/>
<evidence type="ECO:0000259" key="1">
    <source>
        <dbReference type="Pfam" id="PF01636"/>
    </source>
</evidence>
<evidence type="ECO:0000313" key="2">
    <source>
        <dbReference type="EMBL" id="TLX42163.1"/>
    </source>
</evidence>